<dbReference type="PANTHER" id="PTHR30441">
    <property type="entry name" value="DUF748 DOMAIN-CONTAINING PROTEIN"/>
    <property type="match status" value="1"/>
</dbReference>
<organism evidence="3 4">
    <name type="scientific">Desulfovibrio ferrophilus</name>
    <dbReference type="NCBI Taxonomy" id="241368"/>
    <lineage>
        <taxon>Bacteria</taxon>
        <taxon>Pseudomonadati</taxon>
        <taxon>Thermodesulfobacteriota</taxon>
        <taxon>Desulfovibrionia</taxon>
        <taxon>Desulfovibrionales</taxon>
        <taxon>Desulfovibrionaceae</taxon>
        <taxon>Desulfovibrio</taxon>
    </lineage>
</organism>
<dbReference type="RefSeq" id="WP_126376293.1">
    <property type="nucleotide sequence ID" value="NZ_AP017378.1"/>
</dbReference>
<keyword evidence="4" id="KW-1185">Reference proteome</keyword>
<feature type="compositionally biased region" description="Basic and acidic residues" evidence="1">
    <location>
        <begin position="400"/>
        <end position="426"/>
    </location>
</feature>
<name>A0A2Z6AVI7_9BACT</name>
<dbReference type="GO" id="GO:0090313">
    <property type="term" value="P:regulation of protein targeting to membrane"/>
    <property type="evidence" value="ECO:0007669"/>
    <property type="project" value="TreeGrafter"/>
</dbReference>
<reference evidence="3 4" key="1">
    <citation type="journal article" date="2018" name="Sci. Adv.">
        <title>Multi-heme cytochromes provide a pathway for survival in energy-limited environments.</title>
        <authorList>
            <person name="Deng X."/>
            <person name="Dohmae N."/>
            <person name="Nealson K.H."/>
            <person name="Hashimoto K."/>
            <person name="Okamoto A."/>
        </authorList>
    </citation>
    <scope>NUCLEOTIDE SEQUENCE [LARGE SCALE GENOMIC DNA]</scope>
    <source>
        <strain evidence="3 4">IS5</strain>
    </source>
</reference>
<dbReference type="GO" id="GO:0005886">
    <property type="term" value="C:plasma membrane"/>
    <property type="evidence" value="ECO:0007669"/>
    <property type="project" value="TreeGrafter"/>
</dbReference>
<dbReference type="PANTHER" id="PTHR30441:SF4">
    <property type="entry name" value="PROTEIN ASMA"/>
    <property type="match status" value="1"/>
</dbReference>
<protein>
    <submittedName>
        <fullName evidence="3">AsmA family protein</fullName>
    </submittedName>
</protein>
<dbReference type="EMBL" id="AP017378">
    <property type="protein sequence ID" value="BBD07230.1"/>
    <property type="molecule type" value="Genomic_DNA"/>
</dbReference>
<sequence length="714" mass="75885">MKKIVKISAILAGVAVVLVVATGAVLYSVVDTERIKSELSDLVRSQTGRQLVFKGDVGISVFPWLGMELGPISLSNAPGFGDTPFAEIKRTNVKVRLLPLLSKDIQVKTLNIEGLSLNLERNKQGISNWDDLTNSSAPAKTNSSQTPSSPPSDMDKATNLGLAGLAVGSVEISDANLTWSDAGNGQRASLSKMNLTTGPMALGQSFTFSFSTNAEAAEPPVSGNLSVTAEADLSKDFTTPSLRDVILKLAADGKPLPGEHVDASLAGDILIDLNTSSLKVLGLRLEAMGMKLNGDLQVEQFDTEPVVRTTLNFEEFNPKKIMQALDLPAVETTDPAALQQASGSIEATATTNSVTVKHLDMKLDETSLSGSASVFNFDKPTVQFDLKADTLNVDRYLPPEQKKKTAENDKKEAPDQTKKQKADTGKAKSSGLPKEELRALDMDGTLKVGSLVIYNLRLTDTSVTIKAKDGLIRITPFSAALYGGAIDTNISADMRSNTTKTNLDLGLSNFMLGGFLKDLIGEEKVTGVTNLSLTLSSIGEDWKTLSKTLNGNAKVALHDGVFKGFQILPESVLKKAKETDPQGREAKIKKQQPYKDITASFSIKNGIVSTSDTALAADGLGAVGSGLVDLPNKQIDYRATVDITALPKIPVTIRGNWTDPSISLDTVAFLEETAKGIINVPVNLGKGAGNVGKDLLKGIGTGIQDIFGGKKKEQ</sequence>
<evidence type="ECO:0000256" key="1">
    <source>
        <dbReference type="SAM" id="MobiDB-lite"/>
    </source>
</evidence>
<dbReference type="Pfam" id="PF05170">
    <property type="entry name" value="AsmA"/>
    <property type="match status" value="1"/>
</dbReference>
<dbReference type="InterPro" id="IPR052894">
    <property type="entry name" value="AsmA-related"/>
</dbReference>
<evidence type="ECO:0000313" key="3">
    <source>
        <dbReference type="EMBL" id="BBD07230.1"/>
    </source>
</evidence>
<feature type="region of interest" description="Disordered" evidence="1">
    <location>
        <begin position="395"/>
        <end position="435"/>
    </location>
</feature>
<feature type="region of interest" description="Disordered" evidence="1">
    <location>
        <begin position="128"/>
        <end position="158"/>
    </location>
</feature>
<feature type="domain" description="AsmA" evidence="2">
    <location>
        <begin position="1"/>
        <end position="613"/>
    </location>
</feature>
<dbReference type="AlphaFoldDB" id="A0A2Z6AVI7"/>
<dbReference type="Proteomes" id="UP000269883">
    <property type="component" value="Chromosome"/>
</dbReference>
<evidence type="ECO:0000313" key="4">
    <source>
        <dbReference type="Proteomes" id="UP000269883"/>
    </source>
</evidence>
<dbReference type="InterPro" id="IPR007844">
    <property type="entry name" value="AsmA"/>
</dbReference>
<gene>
    <name evidence="3" type="ORF">DFE_0504</name>
</gene>
<dbReference type="KEGG" id="dfl:DFE_0504"/>
<proteinExistence type="predicted"/>
<evidence type="ECO:0000259" key="2">
    <source>
        <dbReference type="Pfam" id="PF05170"/>
    </source>
</evidence>
<feature type="compositionally biased region" description="Polar residues" evidence="1">
    <location>
        <begin position="128"/>
        <end position="142"/>
    </location>
</feature>
<dbReference type="OrthoDB" id="9766390at2"/>
<accession>A0A2Z6AVI7</accession>